<dbReference type="InterPro" id="IPR013149">
    <property type="entry name" value="ADH-like_C"/>
</dbReference>
<evidence type="ECO:0000313" key="8">
    <source>
        <dbReference type="EMBL" id="KAF4445249.1"/>
    </source>
</evidence>
<feature type="non-terminal residue" evidence="8">
    <location>
        <position position="1"/>
    </location>
</feature>
<dbReference type="PANTHER" id="PTHR43161:SF4">
    <property type="entry name" value="D-XYLULOSE REDUCTASE"/>
    <property type="match status" value="1"/>
</dbReference>
<dbReference type="Pfam" id="PF00107">
    <property type="entry name" value="ADH_zinc_N"/>
    <property type="match status" value="1"/>
</dbReference>
<dbReference type="EMBL" id="JAADYS010003660">
    <property type="protein sequence ID" value="KAF4445249.1"/>
    <property type="molecule type" value="Genomic_DNA"/>
</dbReference>
<keyword evidence="4 6" id="KW-0862">Zinc</keyword>
<organism evidence="8 9">
    <name type="scientific">Fusarium albosuccineum</name>
    <dbReference type="NCBI Taxonomy" id="1237068"/>
    <lineage>
        <taxon>Eukaryota</taxon>
        <taxon>Fungi</taxon>
        <taxon>Dikarya</taxon>
        <taxon>Ascomycota</taxon>
        <taxon>Pezizomycotina</taxon>
        <taxon>Sordariomycetes</taxon>
        <taxon>Hypocreomycetidae</taxon>
        <taxon>Hypocreales</taxon>
        <taxon>Nectriaceae</taxon>
        <taxon>Fusarium</taxon>
        <taxon>Fusarium decemcellulare species complex</taxon>
    </lineage>
</organism>
<evidence type="ECO:0000256" key="1">
    <source>
        <dbReference type="ARBA" id="ARBA00001947"/>
    </source>
</evidence>
<keyword evidence="9" id="KW-1185">Reference proteome</keyword>
<feature type="domain" description="Enoyl reductase (ER)" evidence="7">
    <location>
        <begin position="5"/>
        <end position="325"/>
    </location>
</feature>
<dbReference type="AlphaFoldDB" id="A0A8H4K8H1"/>
<evidence type="ECO:0000256" key="6">
    <source>
        <dbReference type="RuleBase" id="RU361277"/>
    </source>
</evidence>
<dbReference type="OrthoDB" id="3941538at2759"/>
<evidence type="ECO:0000256" key="5">
    <source>
        <dbReference type="ARBA" id="ARBA00023002"/>
    </source>
</evidence>
<dbReference type="PANTHER" id="PTHR43161">
    <property type="entry name" value="SORBITOL DEHYDROGENASE"/>
    <property type="match status" value="1"/>
</dbReference>
<evidence type="ECO:0000259" key="7">
    <source>
        <dbReference type="SMART" id="SM00829"/>
    </source>
</evidence>
<keyword evidence="5" id="KW-0560">Oxidoreductase</keyword>
<dbReference type="InterPro" id="IPR036291">
    <property type="entry name" value="NAD(P)-bd_dom_sf"/>
</dbReference>
<dbReference type="SMART" id="SM00829">
    <property type="entry name" value="PKS_ER"/>
    <property type="match status" value="1"/>
</dbReference>
<dbReference type="Gene3D" id="3.90.180.10">
    <property type="entry name" value="Medium-chain alcohol dehydrogenases, catalytic domain"/>
    <property type="match status" value="1"/>
</dbReference>
<evidence type="ECO:0000256" key="4">
    <source>
        <dbReference type="ARBA" id="ARBA00022833"/>
    </source>
</evidence>
<comment type="similarity">
    <text evidence="2 6">Belongs to the zinc-containing alcohol dehydrogenase family.</text>
</comment>
<comment type="cofactor">
    <cofactor evidence="1 6">
        <name>Zn(2+)</name>
        <dbReference type="ChEBI" id="CHEBI:29105"/>
    </cofactor>
</comment>
<dbReference type="InterPro" id="IPR011032">
    <property type="entry name" value="GroES-like_sf"/>
</dbReference>
<dbReference type="GO" id="GO:0003939">
    <property type="term" value="F:L-iditol 2-dehydrogenase (NAD+) activity"/>
    <property type="evidence" value="ECO:0007669"/>
    <property type="project" value="TreeGrafter"/>
</dbReference>
<dbReference type="PROSITE" id="PS00059">
    <property type="entry name" value="ADH_ZINC"/>
    <property type="match status" value="1"/>
</dbReference>
<evidence type="ECO:0000256" key="2">
    <source>
        <dbReference type="ARBA" id="ARBA00008072"/>
    </source>
</evidence>
<dbReference type="GO" id="GO:0006062">
    <property type="term" value="P:sorbitol catabolic process"/>
    <property type="evidence" value="ECO:0007669"/>
    <property type="project" value="TreeGrafter"/>
</dbReference>
<dbReference type="Pfam" id="PF08240">
    <property type="entry name" value="ADH_N"/>
    <property type="match status" value="1"/>
</dbReference>
<accession>A0A8H4K8H1</accession>
<dbReference type="InterPro" id="IPR002328">
    <property type="entry name" value="ADH_Zn_CS"/>
</dbReference>
<comment type="caution">
    <text evidence="8">The sequence shown here is derived from an EMBL/GenBank/DDBJ whole genome shotgun (WGS) entry which is preliminary data.</text>
</comment>
<evidence type="ECO:0000256" key="3">
    <source>
        <dbReference type="ARBA" id="ARBA00022723"/>
    </source>
</evidence>
<dbReference type="SUPFAM" id="SSF50129">
    <property type="entry name" value="GroES-like"/>
    <property type="match status" value="1"/>
</dbReference>
<dbReference type="SUPFAM" id="SSF51735">
    <property type="entry name" value="NAD(P)-binding Rossmann-fold domains"/>
    <property type="match status" value="1"/>
</dbReference>
<dbReference type="InterPro" id="IPR013154">
    <property type="entry name" value="ADH-like_N"/>
</dbReference>
<dbReference type="GO" id="GO:0008270">
    <property type="term" value="F:zinc ion binding"/>
    <property type="evidence" value="ECO:0007669"/>
    <property type="project" value="InterPro"/>
</dbReference>
<protein>
    <submittedName>
        <fullName evidence="8">Sorbitol dehydrogenase</fullName>
    </submittedName>
</protein>
<dbReference type="InterPro" id="IPR020843">
    <property type="entry name" value="ER"/>
</dbReference>
<sequence>VKHSGSNKSTQWLDGSPVLRPQPGEALVRVKAVGICGSDIHFWKDGGIGPLRIEEPYILGHEAAGVVIECAKDVTSLQHGDRVAFEASLPCESQGVYPTNGTLQRYSAHPAKLLHKLPDNVSFAEGALLEPLSVAMQGIKDAGGIPLGSGSLVCGAGTIGLCTLAAARSSGAHPIVITDVVPARLDLAKKLVPQCITYQINTRLTSEENSHAIRALYGSTEYSAPETVFECSGVDSSAIIGLNVIRKQGKFIALGVGNAQFDKFPSGLLMGKMATITYSSSYYDTWPAGIALMSGGLLDLKSLVTHRFPLERAVEAFQIASDPQSGYIKVQIVDELE</sequence>
<gene>
    <name evidence="8" type="ORF">FALBO_17199</name>
</gene>
<evidence type="ECO:0000313" key="9">
    <source>
        <dbReference type="Proteomes" id="UP000554235"/>
    </source>
</evidence>
<proteinExistence type="inferred from homology"/>
<dbReference type="Gene3D" id="3.40.50.720">
    <property type="entry name" value="NAD(P)-binding Rossmann-like Domain"/>
    <property type="match status" value="1"/>
</dbReference>
<keyword evidence="3 6" id="KW-0479">Metal-binding</keyword>
<reference evidence="8 9" key="1">
    <citation type="submission" date="2020-01" db="EMBL/GenBank/DDBJ databases">
        <title>Identification and distribution of gene clusters putatively required for synthesis of sphingolipid metabolism inhibitors in phylogenetically diverse species of the filamentous fungus Fusarium.</title>
        <authorList>
            <person name="Kim H.-S."/>
            <person name="Busman M."/>
            <person name="Brown D.W."/>
            <person name="Divon H."/>
            <person name="Uhlig S."/>
            <person name="Proctor R.H."/>
        </authorList>
    </citation>
    <scope>NUCLEOTIDE SEQUENCE [LARGE SCALE GENOMIC DNA]</scope>
    <source>
        <strain evidence="8 9">NRRL 20459</strain>
    </source>
</reference>
<name>A0A8H4K8H1_9HYPO</name>
<dbReference type="Proteomes" id="UP000554235">
    <property type="component" value="Unassembled WGS sequence"/>
</dbReference>